<gene>
    <name evidence="2" type="ORF">MPP7335_01190</name>
</gene>
<evidence type="ECO:0000313" key="2">
    <source>
        <dbReference type="EMBL" id="SRX79453.1"/>
    </source>
</evidence>
<evidence type="ECO:0000256" key="1">
    <source>
        <dbReference type="SAM" id="SignalP"/>
    </source>
</evidence>
<sequence>MVRAFAAMSATVAVLGALTAAPATAAAEPDRTVRILDGQIRCLISADWQGRGRPATVCGRVDGQTFQATPKGMNLAVMLGTGAVYYIAGSVPGPESADIVVGAGQTDHINGWTVRSEGLRAFISYDIGGHGMRINPVEATSIWL</sequence>
<reference evidence="2 3" key="1">
    <citation type="submission" date="2018-05" db="EMBL/GenBank/DDBJ databases">
        <authorList>
            <consortium name="IHU Genomes"/>
        </authorList>
    </citation>
    <scope>NUCLEOTIDE SEQUENCE [LARGE SCALE GENOMIC DNA]</scope>
    <source>
        <strain evidence="2 3">P7335</strain>
    </source>
</reference>
<protein>
    <submittedName>
        <fullName evidence="2">Uncharacterized protein</fullName>
    </submittedName>
</protein>
<accession>A0A375YEC2</accession>
<feature type="chain" id="PRO_5016672478" evidence="1">
    <location>
        <begin position="26"/>
        <end position="144"/>
    </location>
</feature>
<dbReference type="EMBL" id="UEGS01000001">
    <property type="protein sequence ID" value="SRX79453.1"/>
    <property type="molecule type" value="Genomic_DNA"/>
</dbReference>
<organism evidence="2 3">
    <name type="scientific">Mycolicibacterium parafortuitum</name>
    <name type="common">Mycobacterium parafortuitum</name>
    <dbReference type="NCBI Taxonomy" id="39692"/>
    <lineage>
        <taxon>Bacteria</taxon>
        <taxon>Bacillati</taxon>
        <taxon>Actinomycetota</taxon>
        <taxon>Actinomycetes</taxon>
        <taxon>Mycobacteriales</taxon>
        <taxon>Mycobacteriaceae</taxon>
        <taxon>Mycolicibacterium</taxon>
    </lineage>
</organism>
<keyword evidence="1" id="KW-0732">Signal</keyword>
<dbReference type="AlphaFoldDB" id="A0A375YEC2"/>
<feature type="signal peptide" evidence="1">
    <location>
        <begin position="1"/>
        <end position="25"/>
    </location>
</feature>
<dbReference type="STRING" id="39692.BST38_12115"/>
<dbReference type="Proteomes" id="UP000252008">
    <property type="component" value="Unassembled WGS sequence"/>
</dbReference>
<name>A0A375YEC2_MYCPF</name>
<proteinExistence type="predicted"/>
<keyword evidence="3" id="KW-1185">Reference proteome</keyword>
<evidence type="ECO:0000313" key="3">
    <source>
        <dbReference type="Proteomes" id="UP000252008"/>
    </source>
</evidence>